<dbReference type="SUPFAM" id="SSF52540">
    <property type="entry name" value="P-loop containing nucleoside triphosphate hydrolases"/>
    <property type="match status" value="1"/>
</dbReference>
<dbReference type="PANTHER" id="PTHR11070:SF67">
    <property type="entry name" value="DNA 3'-5' HELICASE"/>
    <property type="match status" value="1"/>
</dbReference>
<feature type="domain" description="UvrD-like helicase C-terminal" evidence="16">
    <location>
        <begin position="488"/>
        <end position="751"/>
    </location>
</feature>
<keyword evidence="3" id="KW-0227">DNA damage</keyword>
<dbReference type="Pfam" id="PF00580">
    <property type="entry name" value="UvrD-helicase"/>
    <property type="match status" value="1"/>
</dbReference>
<evidence type="ECO:0000256" key="5">
    <source>
        <dbReference type="ARBA" id="ARBA00022806"/>
    </source>
</evidence>
<evidence type="ECO:0000313" key="17">
    <source>
        <dbReference type="EMBL" id="MBD8489988.1"/>
    </source>
</evidence>
<evidence type="ECO:0000256" key="7">
    <source>
        <dbReference type="ARBA" id="ARBA00022840"/>
    </source>
</evidence>
<dbReference type="EC" id="5.6.2.4" evidence="12"/>
<dbReference type="InterPro" id="IPR027417">
    <property type="entry name" value="P-loop_NTPase"/>
</dbReference>
<evidence type="ECO:0000256" key="13">
    <source>
        <dbReference type="ARBA" id="ARBA00048988"/>
    </source>
</evidence>
<keyword evidence="9" id="KW-0234">DNA repair</keyword>
<evidence type="ECO:0000256" key="11">
    <source>
        <dbReference type="ARBA" id="ARBA00034617"/>
    </source>
</evidence>
<keyword evidence="5 14" id="KW-0347">Helicase</keyword>
<evidence type="ECO:0000256" key="6">
    <source>
        <dbReference type="ARBA" id="ARBA00022839"/>
    </source>
</evidence>
<feature type="domain" description="UvrD-like helicase ATP-binding" evidence="15">
    <location>
        <begin position="1"/>
        <end position="463"/>
    </location>
</feature>
<name>A0ABR9AMF6_9BACT</name>
<dbReference type="Gene3D" id="3.40.50.300">
    <property type="entry name" value="P-loop containing nucleotide triphosphate hydrolases"/>
    <property type="match status" value="3"/>
</dbReference>
<protein>
    <recommendedName>
        <fullName evidence="12">DNA 3'-5' helicase</fullName>
        <ecNumber evidence="12">5.6.2.4</ecNumber>
    </recommendedName>
</protein>
<feature type="binding site" evidence="14">
    <location>
        <begin position="11"/>
        <end position="18"/>
    </location>
    <ligand>
        <name>ATP</name>
        <dbReference type="ChEBI" id="CHEBI:30616"/>
    </ligand>
</feature>
<evidence type="ECO:0000256" key="1">
    <source>
        <dbReference type="ARBA" id="ARBA00022722"/>
    </source>
</evidence>
<gene>
    <name evidence="17" type="ORF">IFO69_14620</name>
</gene>
<evidence type="ECO:0000259" key="16">
    <source>
        <dbReference type="PROSITE" id="PS51217"/>
    </source>
</evidence>
<dbReference type="EMBL" id="JACYTQ010000005">
    <property type="protein sequence ID" value="MBD8489988.1"/>
    <property type="molecule type" value="Genomic_DNA"/>
</dbReference>
<evidence type="ECO:0000256" key="8">
    <source>
        <dbReference type="ARBA" id="ARBA00023125"/>
    </source>
</evidence>
<evidence type="ECO:0000256" key="14">
    <source>
        <dbReference type="PROSITE-ProRule" id="PRU00560"/>
    </source>
</evidence>
<dbReference type="RefSeq" id="WP_192010874.1">
    <property type="nucleotide sequence ID" value="NZ_JACYTQ010000005.1"/>
</dbReference>
<evidence type="ECO:0000259" key="15">
    <source>
        <dbReference type="PROSITE" id="PS51198"/>
    </source>
</evidence>
<keyword evidence="4 14" id="KW-0378">Hydrolase</keyword>
<dbReference type="PANTHER" id="PTHR11070">
    <property type="entry name" value="UVRD / RECB / PCRA DNA HELICASE FAMILY MEMBER"/>
    <property type="match status" value="1"/>
</dbReference>
<dbReference type="PROSITE" id="PS51217">
    <property type="entry name" value="UVRD_HELICASE_CTER"/>
    <property type="match status" value="1"/>
</dbReference>
<dbReference type="Gene3D" id="3.90.320.10">
    <property type="match status" value="1"/>
</dbReference>
<evidence type="ECO:0000256" key="2">
    <source>
        <dbReference type="ARBA" id="ARBA00022741"/>
    </source>
</evidence>
<dbReference type="InterPro" id="IPR000212">
    <property type="entry name" value="DNA_helicase_UvrD/REP"/>
</dbReference>
<evidence type="ECO:0000256" key="12">
    <source>
        <dbReference type="ARBA" id="ARBA00034808"/>
    </source>
</evidence>
<keyword evidence="8" id="KW-0238">DNA-binding</keyword>
<comment type="caution">
    <text evidence="17">The sequence shown here is derived from an EMBL/GenBank/DDBJ whole genome shotgun (WGS) entry which is preliminary data.</text>
</comment>
<dbReference type="InterPro" id="IPR011604">
    <property type="entry name" value="PDDEXK-like_dom_sf"/>
</dbReference>
<keyword evidence="2 14" id="KW-0547">Nucleotide-binding</keyword>
<proteinExistence type="predicted"/>
<comment type="catalytic activity">
    <reaction evidence="11">
        <text>Couples ATP hydrolysis with the unwinding of duplex DNA by translocating in the 3'-5' direction.</text>
        <dbReference type="EC" id="5.6.2.4"/>
    </reaction>
</comment>
<dbReference type="PROSITE" id="PS51198">
    <property type="entry name" value="UVRD_HELICASE_ATP_BIND"/>
    <property type="match status" value="1"/>
</dbReference>
<keyword evidence="10" id="KW-0413">Isomerase</keyword>
<keyword evidence="18" id="KW-1185">Reference proteome</keyword>
<evidence type="ECO:0000313" key="18">
    <source>
        <dbReference type="Proteomes" id="UP000647133"/>
    </source>
</evidence>
<dbReference type="InterPro" id="IPR014017">
    <property type="entry name" value="DNA_helicase_UvrD-like_C"/>
</dbReference>
<keyword evidence="7 14" id="KW-0067">ATP-binding</keyword>
<dbReference type="Gene3D" id="1.10.3170.10">
    <property type="entry name" value="Recbcd, chain B, domain 2"/>
    <property type="match status" value="1"/>
</dbReference>
<evidence type="ECO:0000256" key="9">
    <source>
        <dbReference type="ARBA" id="ARBA00023204"/>
    </source>
</evidence>
<organism evidence="17 18">
    <name type="scientific">Echinicola arenosa</name>
    <dbReference type="NCBI Taxonomy" id="2774144"/>
    <lineage>
        <taxon>Bacteria</taxon>
        <taxon>Pseudomonadati</taxon>
        <taxon>Bacteroidota</taxon>
        <taxon>Cytophagia</taxon>
        <taxon>Cytophagales</taxon>
        <taxon>Cyclobacteriaceae</taxon>
        <taxon>Echinicola</taxon>
    </lineage>
</organism>
<evidence type="ECO:0000256" key="3">
    <source>
        <dbReference type="ARBA" id="ARBA00022763"/>
    </source>
</evidence>
<keyword evidence="6" id="KW-0269">Exonuclease</keyword>
<accession>A0ABR9AMF6</accession>
<comment type="catalytic activity">
    <reaction evidence="13">
        <text>ATP + H2O = ADP + phosphate + H(+)</text>
        <dbReference type="Rhea" id="RHEA:13065"/>
        <dbReference type="ChEBI" id="CHEBI:15377"/>
        <dbReference type="ChEBI" id="CHEBI:15378"/>
        <dbReference type="ChEBI" id="CHEBI:30616"/>
        <dbReference type="ChEBI" id="CHEBI:43474"/>
        <dbReference type="ChEBI" id="CHEBI:456216"/>
        <dbReference type="EC" id="5.6.2.4"/>
    </reaction>
</comment>
<dbReference type="Proteomes" id="UP000647133">
    <property type="component" value="Unassembled WGS sequence"/>
</dbReference>
<reference evidence="17 18" key="1">
    <citation type="submission" date="2020-09" db="EMBL/GenBank/DDBJ databases">
        <title>Echinicola sp. CAU 1574 isolated from sand of Sido Beach.</title>
        <authorList>
            <person name="Kim W."/>
        </authorList>
    </citation>
    <scope>NUCLEOTIDE SEQUENCE [LARGE SCALE GENOMIC DNA]</scope>
    <source>
        <strain evidence="17 18">CAU 1574</strain>
    </source>
</reference>
<evidence type="ECO:0000256" key="10">
    <source>
        <dbReference type="ARBA" id="ARBA00023235"/>
    </source>
</evidence>
<keyword evidence="1" id="KW-0540">Nuclease</keyword>
<dbReference type="InterPro" id="IPR014016">
    <property type="entry name" value="UvrD-like_ATP-bd"/>
</dbReference>
<evidence type="ECO:0000256" key="4">
    <source>
        <dbReference type="ARBA" id="ARBA00022801"/>
    </source>
</evidence>
<sequence length="1074" mass="124097">MESKPFVIYKSSAGSGKTYTLTLEYLKLALAYPTAFKGILAVTFTNKATQEMKSRILEELARIKEVVRPDEFLDQELMKYLGLEGEELKLRAKLVLTAILHDYANFSVTTIDSFFQKVVRSFAREIDLQAKFDVALDQEAVLDQVVDRVVQHVLEDPYLHKWLVDFALTQIQNGKSWDIRSNIKSLGSEIFTENFKQYQQFIREFLSDEEHVEGFKSYLKGKQKELESEVLSLKKRANEIREKQGLNWTDFKGGARGIWVVFDKLGNKDELIPELSPARKKAIIDESEWFTKTSKVKEQIISAYHDGLGDTLGQFEALRREWLTYKAIGKNFYAYGVFRNLLDELRDLKDEENLLMISDANDFLKEITKENDAPFIYEKVGNQYKHFLIDEFQDTSGFQWESFKPLLENSLATNNKNLLVGDVKQSIYRWRGGDMKLLLEQVEEDIGKQKIDVKNLDTNYRSLPNIIGFNNALFNALPLQLQNSFEQETGLESSDILTKAYQDVSQKVSSKKQGSGYQGRVRMEFFEDSSEEDLVFNEKVLERIPEMVMELQDHGYVPKDIAFLVRTKHQGALINDALMAYKNEHPDLGYNFDVVSDESMFLDRAATVRALIAGLQYLSDPNDQVPFQTMWFYWSSLHGREISHEIFSSVSKPDWLETKIAGFLEKQPHLTKLPLMELVEELVVLLDFYTLKLELAYISGFKEAVFDYISNNRADLVGFLNWWEENSLKRTVKIPEGHDAMKIMTIHKSKGLQFKVVLIPFLSWKIIDFKKDNIIWSPFRDVEKGVEAIIPLSLGKELADSVFQPVHQEEITMAYLDTLNMVYVALTRAEEFLWTLSPYKVTKSKSSSLNPVEKNIYDILENGLLKSAVEDLGQYYDHESKIFDWGNWPIKPSIAVREKPTDSQFSWTYRNWGDLLQVKKYAVDFSEEGLAQRQKRNFGVLIHELLERSSTQQQAEDYLQAFYFEGRLDADEKEVVKQQLDKLFANTMFNSWFEGEGIMLSEQGILIPGGKQKRPDRVIIRGNEAIVVDFKTGDEQEKYIQQVREYMALVAGLGSYLVKGYLCYLETGKIIEVD</sequence>